<evidence type="ECO:0000259" key="2">
    <source>
        <dbReference type="PROSITE" id="PS50828"/>
    </source>
</evidence>
<dbReference type="EMBL" id="KV423940">
    <property type="protein sequence ID" value="KZT59457.1"/>
    <property type="molecule type" value="Genomic_DNA"/>
</dbReference>
<dbReference type="AlphaFoldDB" id="A0A165HLZ0"/>
<dbReference type="GO" id="GO:0005634">
    <property type="term" value="C:nucleus"/>
    <property type="evidence" value="ECO:0007669"/>
    <property type="project" value="TreeGrafter"/>
</dbReference>
<dbReference type="STRING" id="1353952.A0A165HLZ0"/>
<dbReference type="InterPro" id="IPR052772">
    <property type="entry name" value="Endo/PolyKinase_Domain-Protein"/>
</dbReference>
<dbReference type="OrthoDB" id="4080456at2759"/>
<dbReference type="PROSITE" id="PS50828">
    <property type="entry name" value="SMR"/>
    <property type="match status" value="1"/>
</dbReference>
<reference evidence="3 4" key="1">
    <citation type="journal article" date="2016" name="Mol. Biol. Evol.">
        <title>Comparative Genomics of Early-Diverging Mushroom-Forming Fungi Provides Insights into the Origins of Lignocellulose Decay Capabilities.</title>
        <authorList>
            <person name="Nagy L.G."/>
            <person name="Riley R."/>
            <person name="Tritt A."/>
            <person name="Adam C."/>
            <person name="Daum C."/>
            <person name="Floudas D."/>
            <person name="Sun H."/>
            <person name="Yadav J.S."/>
            <person name="Pangilinan J."/>
            <person name="Larsson K.H."/>
            <person name="Matsuura K."/>
            <person name="Barry K."/>
            <person name="Labutti K."/>
            <person name="Kuo R."/>
            <person name="Ohm R.A."/>
            <person name="Bhattacharya S.S."/>
            <person name="Shirouzu T."/>
            <person name="Yoshinaga Y."/>
            <person name="Martin F.M."/>
            <person name="Grigoriev I.V."/>
            <person name="Hibbett D.S."/>
        </authorList>
    </citation>
    <scope>NUCLEOTIDE SEQUENCE [LARGE SCALE GENOMIC DNA]</scope>
    <source>
        <strain evidence="3 4">HHB12733</strain>
    </source>
</reference>
<organism evidence="3 4">
    <name type="scientific">Calocera cornea HHB12733</name>
    <dbReference type="NCBI Taxonomy" id="1353952"/>
    <lineage>
        <taxon>Eukaryota</taxon>
        <taxon>Fungi</taxon>
        <taxon>Dikarya</taxon>
        <taxon>Basidiomycota</taxon>
        <taxon>Agaricomycotina</taxon>
        <taxon>Dacrymycetes</taxon>
        <taxon>Dacrymycetales</taxon>
        <taxon>Dacrymycetaceae</taxon>
        <taxon>Calocera</taxon>
    </lineage>
</organism>
<feature type="region of interest" description="Disordered" evidence="1">
    <location>
        <begin position="387"/>
        <end position="416"/>
    </location>
</feature>
<evidence type="ECO:0000313" key="4">
    <source>
        <dbReference type="Proteomes" id="UP000076842"/>
    </source>
</evidence>
<feature type="compositionally biased region" description="Low complexity" evidence="1">
    <location>
        <begin position="390"/>
        <end position="410"/>
    </location>
</feature>
<evidence type="ECO:0000313" key="3">
    <source>
        <dbReference type="EMBL" id="KZT59457.1"/>
    </source>
</evidence>
<dbReference type="InterPro" id="IPR036063">
    <property type="entry name" value="Smr_dom_sf"/>
</dbReference>
<keyword evidence="4" id="KW-1185">Reference proteome</keyword>
<dbReference type="Proteomes" id="UP000076842">
    <property type="component" value="Unassembled WGS sequence"/>
</dbReference>
<dbReference type="InterPro" id="IPR002625">
    <property type="entry name" value="Smr_dom"/>
</dbReference>
<name>A0A165HLZ0_9BASI</name>
<dbReference type="InParanoid" id="A0A165HLZ0"/>
<dbReference type="Gene3D" id="3.30.1370.110">
    <property type="match status" value="1"/>
</dbReference>
<proteinExistence type="predicted"/>
<gene>
    <name evidence="3" type="ORF">CALCODRAFT_516070</name>
</gene>
<protein>
    <recommendedName>
        <fullName evidence="2">Smr domain-containing protein</fullName>
    </recommendedName>
</protein>
<dbReference type="SUPFAM" id="SSF160443">
    <property type="entry name" value="SMR domain-like"/>
    <property type="match status" value="1"/>
</dbReference>
<feature type="domain" description="Smr" evidence="2">
    <location>
        <begin position="570"/>
        <end position="640"/>
    </location>
</feature>
<sequence>MRADTVSSDSSELERIQRELEVCFCPPLDPALIAALVSELDPSPGSDALESLRLSLSDLATEASIANALNDDKLLSTVDKLSLEDNSTLSGSQASGSFSRDAAEWTSGTSAASSDGTSFSTPLGFLRVLFPHLPVSTLTQAIETAHVSQQPSIQVGNVDMGLLVESLLSEEFLREEQQHASSAGSSQGDAKLSVEADWSVVEKKIKRASRAIIHDPSPSLPASPKPRKAKAATVPLVDLLQRQHIPARRPTVEFDVAPDPWSHLGSLASSLAQLVPDIPDGKWLALFHNPAYPTPSHAVRAELQHLSVLRKEEPSAETLKFLLEIIGVNKAEDDTSRRKHDAELCLRACGGNAENALDLFRLLEEMDLAGAAVVHMAPSGKLIPTVDTGASAPSSPSLPALRSLTQSPIPSASPSPPLITELKRFPGRPQYQWQTVAPRKPAVPEEHPLAAHIPAYRTAEPQNGKKKGRPTPAFRKEFEITPAPPVPAGLTELEKCRWWMKELRRQRDEAVRAAGRHWRAGTVQDRGGEIAFYYADQSRNLEEQSREWALKAARLQVQQQQQRNKDLHTIDLHGLTLHEALHVVKEGVNAWYSSSGSGYAPNHSLTIVTGLGKHSPGQQAVLGPAVFKALEKDGWRVVKGPATVTVTGIARG</sequence>
<accession>A0A165HLZ0</accession>
<dbReference type="PANTHER" id="PTHR46535">
    <property type="entry name" value="NEDD4-BINDING PROTEIN 2"/>
    <property type="match status" value="1"/>
</dbReference>
<evidence type="ECO:0000256" key="1">
    <source>
        <dbReference type="SAM" id="MobiDB-lite"/>
    </source>
</evidence>
<dbReference type="GO" id="GO:0004519">
    <property type="term" value="F:endonuclease activity"/>
    <property type="evidence" value="ECO:0007669"/>
    <property type="project" value="TreeGrafter"/>
</dbReference>
<dbReference type="PANTHER" id="PTHR46535:SF1">
    <property type="entry name" value="NEDD4-BINDING PROTEIN 2"/>
    <property type="match status" value="1"/>
</dbReference>
<dbReference type="SMART" id="SM00463">
    <property type="entry name" value="SMR"/>
    <property type="match status" value="1"/>
</dbReference>